<feature type="region of interest" description="Disordered" evidence="1">
    <location>
        <begin position="57"/>
        <end position="79"/>
    </location>
</feature>
<evidence type="ECO:0000256" key="1">
    <source>
        <dbReference type="SAM" id="MobiDB-lite"/>
    </source>
</evidence>
<organism evidence="2 3">
    <name type="scientific">Candidatus Mycobacterium methanotrophicum</name>
    <dbReference type="NCBI Taxonomy" id="2943498"/>
    <lineage>
        <taxon>Bacteria</taxon>
        <taxon>Bacillati</taxon>
        <taxon>Actinomycetota</taxon>
        <taxon>Actinomycetes</taxon>
        <taxon>Mycobacteriales</taxon>
        <taxon>Mycobacteriaceae</taxon>
        <taxon>Mycobacterium</taxon>
    </lineage>
</organism>
<keyword evidence="2" id="KW-0614">Plasmid</keyword>
<evidence type="ECO:0000313" key="2">
    <source>
        <dbReference type="EMBL" id="UQX13522.1"/>
    </source>
</evidence>
<reference evidence="2" key="1">
    <citation type="submission" date="2022-05" db="EMBL/GenBank/DDBJ databases">
        <title>A methanotrophic Mycobacterium dominates a cave microbial ecosystem.</title>
        <authorList>
            <person name="Van Spanning R.J.M."/>
            <person name="Guan Q."/>
            <person name="Melkonian C."/>
            <person name="Gallant J."/>
            <person name="Polerecky L."/>
            <person name="Flot J.-F."/>
            <person name="Brandt B.W."/>
            <person name="Braster M."/>
            <person name="Iturbe Espinoza P."/>
            <person name="Aerts J."/>
            <person name="Meima-Franke M."/>
            <person name="Piersma S.R."/>
            <person name="Bunduc C."/>
            <person name="Ummels R."/>
            <person name="Pain A."/>
            <person name="Fleming E.J."/>
            <person name="van der Wel N."/>
            <person name="Gherman V.D."/>
            <person name="Sarbu S.M."/>
            <person name="Bodelier P.L.E."/>
            <person name="Bitter W."/>
        </authorList>
    </citation>
    <scope>NUCLEOTIDE SEQUENCE</scope>
    <source>
        <strain evidence="2">Sulfur Cave</strain>
        <plasmid evidence="2">unnamed</plasmid>
    </source>
</reference>
<dbReference type="EMBL" id="CP097321">
    <property type="protein sequence ID" value="UQX13522.1"/>
    <property type="molecule type" value="Genomic_DNA"/>
</dbReference>
<accession>A0ABY4QT03</accession>
<proteinExistence type="predicted"/>
<gene>
    <name evidence="2" type="ORF">M5I08_25345</name>
</gene>
<protein>
    <submittedName>
        <fullName evidence="2">Uncharacterized protein</fullName>
    </submittedName>
</protein>
<geneLocation type="plasmid" evidence="2 3">
    <name>unnamed</name>
</geneLocation>
<evidence type="ECO:0000313" key="3">
    <source>
        <dbReference type="Proteomes" id="UP001056610"/>
    </source>
</evidence>
<dbReference type="Proteomes" id="UP001056610">
    <property type="component" value="Plasmid unnamed"/>
</dbReference>
<keyword evidence="3" id="KW-1185">Reference proteome</keyword>
<name>A0ABY4QT03_9MYCO</name>
<dbReference type="RefSeq" id="WP_219070660.1">
    <property type="nucleotide sequence ID" value="NZ_CAJUXY010000102.1"/>
</dbReference>
<sequence>MTSNDEQAPPTWSSDLAGHLTHTEASITEFHYHSTKLTLLRLHLLSARDGTLTGTWRDELTKTANPPGGSRPNDSLPDEHRQAHANAIQDLAATPPADWEPDQGVGWRQSLEAWFDAIKQCFTDIEHTEQQLRAQTGITIAAHIVNTSIDQDLATASYRAGLAAGGLDVDWYDWLIDRVGNWTDTRRRDYQLDLMTLEPNYRDTVQQLPTYWR</sequence>